<keyword evidence="1" id="KW-0472">Membrane</keyword>
<keyword evidence="1" id="KW-1133">Transmembrane helix</keyword>
<proteinExistence type="predicted"/>
<evidence type="ECO:0000313" key="2">
    <source>
        <dbReference type="EMBL" id="GEN89798.1"/>
    </source>
</evidence>
<protein>
    <submittedName>
        <fullName evidence="2">Uncharacterized protein</fullName>
    </submittedName>
</protein>
<dbReference type="STRING" id="582851.GCA_900162665_04455"/>
<organism evidence="2 3">
    <name type="scientific">Oceanobacillus sojae</name>
    <dbReference type="NCBI Taxonomy" id="582851"/>
    <lineage>
        <taxon>Bacteria</taxon>
        <taxon>Bacillati</taxon>
        <taxon>Bacillota</taxon>
        <taxon>Bacilli</taxon>
        <taxon>Bacillales</taxon>
        <taxon>Bacillaceae</taxon>
        <taxon>Oceanobacillus</taxon>
    </lineage>
</organism>
<keyword evidence="1" id="KW-0812">Transmembrane</keyword>
<accession>A0A511ZQR4</accession>
<keyword evidence="3" id="KW-1185">Reference proteome</keyword>
<dbReference type="Proteomes" id="UP000321558">
    <property type="component" value="Unassembled WGS sequence"/>
</dbReference>
<dbReference type="AlphaFoldDB" id="A0A511ZQR4"/>
<sequence>MLGVQYDSIWSLVIFVICMFGVGLILELVTKSIFVLSTRNMTEKTKILFIRIIIEFTSNWLVLFTVDELMNSITLSVQTEVVIAALLTAIEIIFDDDDKENEETINETRN</sequence>
<name>A0A511ZQR4_9BACI</name>
<reference evidence="2 3" key="1">
    <citation type="submission" date="2019-07" db="EMBL/GenBank/DDBJ databases">
        <title>Whole genome shotgun sequence of Oceanobacillus sojae NBRC 105379.</title>
        <authorList>
            <person name="Hosoyama A."/>
            <person name="Uohara A."/>
            <person name="Ohji S."/>
            <person name="Ichikawa N."/>
        </authorList>
    </citation>
    <scope>NUCLEOTIDE SEQUENCE [LARGE SCALE GENOMIC DNA]</scope>
    <source>
        <strain evidence="2 3">NBRC 105379</strain>
    </source>
</reference>
<feature type="transmembrane region" description="Helical" evidence="1">
    <location>
        <begin position="48"/>
        <end position="66"/>
    </location>
</feature>
<evidence type="ECO:0000313" key="3">
    <source>
        <dbReference type="Proteomes" id="UP000321558"/>
    </source>
</evidence>
<feature type="transmembrane region" description="Helical" evidence="1">
    <location>
        <begin position="12"/>
        <end position="36"/>
    </location>
</feature>
<gene>
    <name evidence="2" type="ORF">OSO01_45370</name>
</gene>
<evidence type="ECO:0000256" key="1">
    <source>
        <dbReference type="SAM" id="Phobius"/>
    </source>
</evidence>
<comment type="caution">
    <text evidence="2">The sequence shown here is derived from an EMBL/GenBank/DDBJ whole genome shotgun (WGS) entry which is preliminary data.</text>
</comment>
<dbReference type="RefSeq" id="WP_246145284.1">
    <property type="nucleotide sequence ID" value="NZ_BJYM01000030.1"/>
</dbReference>
<dbReference type="Pfam" id="PF14184">
    <property type="entry name" value="YrvL"/>
    <property type="match status" value="1"/>
</dbReference>
<dbReference type="EMBL" id="BJYM01000030">
    <property type="protein sequence ID" value="GEN89798.1"/>
    <property type="molecule type" value="Genomic_DNA"/>
</dbReference>
<dbReference type="InterPro" id="IPR025912">
    <property type="entry name" value="YrvL"/>
</dbReference>